<dbReference type="Gene3D" id="2.130.10.10">
    <property type="entry name" value="YVTN repeat-like/Quinoprotein amine dehydrogenase"/>
    <property type="match status" value="1"/>
</dbReference>
<name>A0A368HBZ4_ANCCA</name>
<protein>
    <recommendedName>
        <fullName evidence="3">WD domain, G-beta repeat protein</fullName>
    </recommendedName>
</protein>
<reference evidence="1 2" key="1">
    <citation type="submission" date="2014-10" db="EMBL/GenBank/DDBJ databases">
        <title>Draft genome of the hookworm Ancylostoma caninum.</title>
        <authorList>
            <person name="Mitreva M."/>
        </authorList>
    </citation>
    <scope>NUCLEOTIDE SEQUENCE [LARGE SCALE GENOMIC DNA]</scope>
    <source>
        <strain evidence="1 2">Baltimore</strain>
    </source>
</reference>
<evidence type="ECO:0000313" key="2">
    <source>
        <dbReference type="Proteomes" id="UP000252519"/>
    </source>
</evidence>
<dbReference type="OrthoDB" id="364224at2759"/>
<evidence type="ECO:0008006" key="3">
    <source>
        <dbReference type="Google" id="ProtNLM"/>
    </source>
</evidence>
<evidence type="ECO:0000313" key="1">
    <source>
        <dbReference type="EMBL" id="RCN52765.1"/>
    </source>
</evidence>
<dbReference type="Proteomes" id="UP000252519">
    <property type="component" value="Unassembled WGS sequence"/>
</dbReference>
<dbReference type="STRING" id="29170.A0A368HBZ4"/>
<comment type="caution">
    <text evidence="1">The sequence shown here is derived from an EMBL/GenBank/DDBJ whole genome shotgun (WGS) entry which is preliminary data.</text>
</comment>
<gene>
    <name evidence="1" type="ORF">ANCCAN_01142</name>
</gene>
<keyword evidence="2" id="KW-1185">Reference proteome</keyword>
<sequence>MLISLSQVLERNKIVLLIEQSVQLYLQVAVLGDERHAWRIKYNVTGTALTASSGDGTVRVWKAMFVNQWALLAEMSSEDYLEERELLKVKGVLSETGRGDGEAYHRRTYY</sequence>
<dbReference type="AlphaFoldDB" id="A0A368HBZ4"/>
<proteinExistence type="predicted"/>
<dbReference type="InterPro" id="IPR015943">
    <property type="entry name" value="WD40/YVTN_repeat-like_dom_sf"/>
</dbReference>
<dbReference type="EMBL" id="JOJR01000005">
    <property type="protein sequence ID" value="RCN52765.1"/>
    <property type="molecule type" value="Genomic_DNA"/>
</dbReference>
<organism evidence="1 2">
    <name type="scientific">Ancylostoma caninum</name>
    <name type="common">Dog hookworm</name>
    <dbReference type="NCBI Taxonomy" id="29170"/>
    <lineage>
        <taxon>Eukaryota</taxon>
        <taxon>Metazoa</taxon>
        <taxon>Ecdysozoa</taxon>
        <taxon>Nematoda</taxon>
        <taxon>Chromadorea</taxon>
        <taxon>Rhabditida</taxon>
        <taxon>Rhabditina</taxon>
        <taxon>Rhabditomorpha</taxon>
        <taxon>Strongyloidea</taxon>
        <taxon>Ancylostomatidae</taxon>
        <taxon>Ancylostomatinae</taxon>
        <taxon>Ancylostoma</taxon>
    </lineage>
</organism>
<accession>A0A368HBZ4</accession>